<gene>
    <name evidence="1" type="ORF">GTZ93_28065</name>
</gene>
<accession>A0A7X5BWU5</accession>
<evidence type="ECO:0000313" key="2">
    <source>
        <dbReference type="Proteomes" id="UP000537825"/>
    </source>
</evidence>
<keyword evidence="2" id="KW-1185">Reference proteome</keyword>
<dbReference type="Proteomes" id="UP000537825">
    <property type="component" value="Unassembled WGS sequence"/>
</dbReference>
<dbReference type="InterPro" id="IPR046197">
    <property type="entry name" value="DUF6229"/>
</dbReference>
<reference evidence="1 2" key="1">
    <citation type="submission" date="2020-01" db="EMBL/GenBank/DDBJ databases">
        <title>The draft genome sequence of Corallococcus exiguus DSM 14696.</title>
        <authorList>
            <person name="Zhang X."/>
            <person name="Zhu H."/>
        </authorList>
    </citation>
    <scope>NUCLEOTIDE SEQUENCE [LARGE SCALE GENOMIC DNA]</scope>
    <source>
        <strain evidence="1 2">DSM 14696</strain>
    </source>
</reference>
<dbReference type="RefSeq" id="WP_139922033.1">
    <property type="nucleotide sequence ID" value="NZ_CBCSLE010000044.1"/>
</dbReference>
<dbReference type="Pfam" id="PF19740">
    <property type="entry name" value="DUF6229"/>
    <property type="match status" value="1"/>
</dbReference>
<organism evidence="1 2">
    <name type="scientific">Corallococcus exiguus</name>
    <dbReference type="NCBI Taxonomy" id="83462"/>
    <lineage>
        <taxon>Bacteria</taxon>
        <taxon>Pseudomonadati</taxon>
        <taxon>Myxococcota</taxon>
        <taxon>Myxococcia</taxon>
        <taxon>Myxococcales</taxon>
        <taxon>Cystobacterineae</taxon>
        <taxon>Myxococcaceae</taxon>
        <taxon>Corallococcus</taxon>
    </lineage>
</organism>
<proteinExistence type="predicted"/>
<name>A0A7X5BWU5_9BACT</name>
<dbReference type="AlphaFoldDB" id="A0A7X5BWU5"/>
<dbReference type="EMBL" id="JAAAPK010000008">
    <property type="protein sequence ID" value="NBC43667.1"/>
    <property type="molecule type" value="Genomic_DNA"/>
</dbReference>
<evidence type="ECO:0000313" key="1">
    <source>
        <dbReference type="EMBL" id="NBC43667.1"/>
    </source>
</evidence>
<protein>
    <submittedName>
        <fullName evidence="1">Uncharacterized protein</fullName>
    </submittedName>
</protein>
<comment type="caution">
    <text evidence="1">The sequence shown here is derived from an EMBL/GenBank/DDBJ whole genome shotgun (WGS) entry which is preliminary data.</text>
</comment>
<sequence>MTKKPSFQDVVEGWLAGNEESQGMTNPAGPLFVGGERTEQALTESNLVADTGCSSCTASIDVHCC</sequence>